<accession>A0AAV8VE92</accession>
<proteinExistence type="predicted"/>
<name>A0AAV8VE92_9CUCU</name>
<dbReference type="AlphaFoldDB" id="A0AAV8VE92"/>
<protein>
    <submittedName>
        <fullName evidence="1">Uncharacterized protein</fullName>
    </submittedName>
</protein>
<dbReference type="EMBL" id="JANEYG010000122">
    <property type="protein sequence ID" value="KAJ8912519.1"/>
    <property type="molecule type" value="Genomic_DNA"/>
</dbReference>
<evidence type="ECO:0000313" key="1">
    <source>
        <dbReference type="EMBL" id="KAJ8912519.1"/>
    </source>
</evidence>
<dbReference type="Proteomes" id="UP001159042">
    <property type="component" value="Unassembled WGS sequence"/>
</dbReference>
<comment type="caution">
    <text evidence="1">The sequence shown here is derived from an EMBL/GenBank/DDBJ whole genome shotgun (WGS) entry which is preliminary data.</text>
</comment>
<organism evidence="1 2">
    <name type="scientific">Exocentrus adspersus</name>
    <dbReference type="NCBI Taxonomy" id="1586481"/>
    <lineage>
        <taxon>Eukaryota</taxon>
        <taxon>Metazoa</taxon>
        <taxon>Ecdysozoa</taxon>
        <taxon>Arthropoda</taxon>
        <taxon>Hexapoda</taxon>
        <taxon>Insecta</taxon>
        <taxon>Pterygota</taxon>
        <taxon>Neoptera</taxon>
        <taxon>Endopterygota</taxon>
        <taxon>Coleoptera</taxon>
        <taxon>Polyphaga</taxon>
        <taxon>Cucujiformia</taxon>
        <taxon>Chrysomeloidea</taxon>
        <taxon>Cerambycidae</taxon>
        <taxon>Lamiinae</taxon>
        <taxon>Acanthocinini</taxon>
        <taxon>Exocentrus</taxon>
    </lineage>
</organism>
<keyword evidence="2" id="KW-1185">Reference proteome</keyword>
<gene>
    <name evidence="1" type="ORF">NQ315_014463</name>
</gene>
<reference evidence="1 2" key="1">
    <citation type="journal article" date="2023" name="Insect Mol. Biol.">
        <title>Genome sequencing provides insights into the evolution of gene families encoding plant cell wall-degrading enzymes in longhorned beetles.</title>
        <authorList>
            <person name="Shin N.R."/>
            <person name="Okamura Y."/>
            <person name="Kirsch R."/>
            <person name="Pauchet Y."/>
        </authorList>
    </citation>
    <scope>NUCLEOTIDE SEQUENCE [LARGE SCALE GENOMIC DNA]</scope>
    <source>
        <strain evidence="1">EAD_L_NR</strain>
    </source>
</reference>
<sequence>MFIHRSAIADLPFARSDEMFIHRSAIADLPFASDEMFIHRSAIADLPFAWSAEMFIHRSAIADLPFAWSDEMFILWSAIADLPFAWSDEMNALSILCPLVAGPLSLFVVVPVRSHSENPSNVLPQKAPSSYSFVTKNNVSFSLLVSKMRAEVWENGKFY</sequence>
<evidence type="ECO:0000313" key="2">
    <source>
        <dbReference type="Proteomes" id="UP001159042"/>
    </source>
</evidence>